<evidence type="ECO:0000256" key="2">
    <source>
        <dbReference type="ARBA" id="ARBA00005272"/>
    </source>
</evidence>
<evidence type="ECO:0000259" key="6">
    <source>
        <dbReference type="Pfam" id="PF07992"/>
    </source>
</evidence>
<reference evidence="7 8" key="1">
    <citation type="submission" date="2024-10" db="EMBL/GenBank/DDBJ databases">
        <title>The Natural Products Discovery Center: Release of the First 8490 Sequenced Strains for Exploring Actinobacteria Biosynthetic Diversity.</title>
        <authorList>
            <person name="Kalkreuter E."/>
            <person name="Kautsar S.A."/>
            <person name="Yang D."/>
            <person name="Bader C.D."/>
            <person name="Teijaro C.N."/>
            <person name="Fluegel L."/>
            <person name="Davis C.M."/>
            <person name="Simpson J.R."/>
            <person name="Lauterbach L."/>
            <person name="Steele A.D."/>
            <person name="Gui C."/>
            <person name="Meng S."/>
            <person name="Li G."/>
            <person name="Viehrig K."/>
            <person name="Ye F."/>
            <person name="Su P."/>
            <person name="Kiefer A.F."/>
            <person name="Nichols A."/>
            <person name="Cepeda A.J."/>
            <person name="Yan W."/>
            <person name="Fan B."/>
            <person name="Jiang Y."/>
            <person name="Adhikari A."/>
            <person name="Zheng C.-J."/>
            <person name="Schuster L."/>
            <person name="Cowan T.M."/>
            <person name="Smanski M.J."/>
            <person name="Chevrette M.G."/>
            <person name="De Carvalho L.P.S."/>
            <person name="Shen B."/>
        </authorList>
    </citation>
    <scope>NUCLEOTIDE SEQUENCE [LARGE SCALE GENOMIC DNA]</scope>
    <source>
        <strain evidence="7 8">NPDC004045</strain>
    </source>
</reference>
<evidence type="ECO:0000313" key="8">
    <source>
        <dbReference type="Proteomes" id="UP001601444"/>
    </source>
</evidence>
<evidence type="ECO:0000256" key="1">
    <source>
        <dbReference type="ARBA" id="ARBA00001974"/>
    </source>
</evidence>
<dbReference type="InterPro" id="IPR051169">
    <property type="entry name" value="NADH-Q_oxidoreductase"/>
</dbReference>
<dbReference type="Pfam" id="PF07992">
    <property type="entry name" value="Pyr_redox_2"/>
    <property type="match status" value="1"/>
</dbReference>
<comment type="caution">
    <text evidence="7">The sequence shown here is derived from an EMBL/GenBank/DDBJ whole genome shotgun (WGS) entry which is preliminary data.</text>
</comment>
<dbReference type="EMBL" id="JBIAMX010000012">
    <property type="protein sequence ID" value="MFF0545061.1"/>
    <property type="molecule type" value="Genomic_DNA"/>
</dbReference>
<name>A0ABW6PRL7_9NOCA</name>
<dbReference type="GO" id="GO:0016491">
    <property type="term" value="F:oxidoreductase activity"/>
    <property type="evidence" value="ECO:0007669"/>
    <property type="project" value="UniProtKB-KW"/>
</dbReference>
<dbReference type="SUPFAM" id="SSF51905">
    <property type="entry name" value="FAD/NAD(P)-binding domain"/>
    <property type="match status" value="1"/>
</dbReference>
<dbReference type="PANTHER" id="PTHR42913:SF3">
    <property type="entry name" value="64 KDA MITOCHONDRIAL NADH DEHYDROGENASE (EUROFUNG)"/>
    <property type="match status" value="1"/>
</dbReference>
<gene>
    <name evidence="7" type="ORF">ACFYTF_19710</name>
</gene>
<keyword evidence="4" id="KW-0274">FAD</keyword>
<dbReference type="Gene3D" id="3.50.50.100">
    <property type="match status" value="1"/>
</dbReference>
<dbReference type="RefSeq" id="WP_387701554.1">
    <property type="nucleotide sequence ID" value="NZ_JBIAMX010000012.1"/>
</dbReference>
<evidence type="ECO:0000256" key="3">
    <source>
        <dbReference type="ARBA" id="ARBA00022630"/>
    </source>
</evidence>
<keyword evidence="8" id="KW-1185">Reference proteome</keyword>
<dbReference type="EC" id="1.6.5.-" evidence="7"/>
<dbReference type="Proteomes" id="UP001601444">
    <property type="component" value="Unassembled WGS sequence"/>
</dbReference>
<evidence type="ECO:0000256" key="4">
    <source>
        <dbReference type="ARBA" id="ARBA00022827"/>
    </source>
</evidence>
<organism evidence="7 8">
    <name type="scientific">Nocardia thailandica</name>
    <dbReference type="NCBI Taxonomy" id="257275"/>
    <lineage>
        <taxon>Bacteria</taxon>
        <taxon>Bacillati</taxon>
        <taxon>Actinomycetota</taxon>
        <taxon>Actinomycetes</taxon>
        <taxon>Mycobacteriales</taxon>
        <taxon>Nocardiaceae</taxon>
        <taxon>Nocardia</taxon>
    </lineage>
</organism>
<dbReference type="InterPro" id="IPR036188">
    <property type="entry name" value="FAD/NAD-bd_sf"/>
</dbReference>
<feature type="domain" description="FAD/NAD(P)-binding" evidence="6">
    <location>
        <begin position="4"/>
        <end position="293"/>
    </location>
</feature>
<comment type="similarity">
    <text evidence="2">Belongs to the NADH dehydrogenase family.</text>
</comment>
<evidence type="ECO:0000313" key="7">
    <source>
        <dbReference type="EMBL" id="MFF0545061.1"/>
    </source>
</evidence>
<dbReference type="InterPro" id="IPR023753">
    <property type="entry name" value="FAD/NAD-binding_dom"/>
</dbReference>
<dbReference type="PANTHER" id="PTHR42913">
    <property type="entry name" value="APOPTOSIS-INDUCING FACTOR 1"/>
    <property type="match status" value="1"/>
</dbReference>
<protein>
    <submittedName>
        <fullName evidence="7">NAD(P)/FAD-dependent oxidoreductase</fullName>
        <ecNumber evidence="7">1.6.5.-</ecNumber>
    </submittedName>
</protein>
<accession>A0ABW6PRL7</accession>
<proteinExistence type="inferred from homology"/>
<sequence length="395" mass="41388">MKHRIVVLGAGYAGAYSAGYLACRLHADDFEITVVNADSDFVERLRLHQLAAGRDLPYRPLADIFAGTGIRFRVARVTGLDPDRRTVAITGGHGPETLGYDTLLYTLGSAAAGHDVPGVAEHAFPVAARPSALRLRARLDGLPDGGRVLVVGGNLTAIETVTEIAEARPNLRVDLVTSGELGGWLGERARRHLARAVDRFGITVREHTAITRVGEHGAIAADGTTLAADVTVWAAGFAAHPIAAAAGLAVAEDGRIRVDRQMRSVSHPDVYVAGDAVFVVGDNGRPLPMSCASAGFTGMQATAAIIGDRTGRTVRTTSLAYVGNHISLGRRDAIFQLVDGAAESTWSLRGRPAAWVKAAILRGAAWSVGHPGVGTLRRAHRLDAAATVRPGAVAA</sequence>
<comment type="cofactor">
    <cofactor evidence="1">
        <name>FAD</name>
        <dbReference type="ChEBI" id="CHEBI:57692"/>
    </cofactor>
</comment>
<keyword evidence="5 7" id="KW-0560">Oxidoreductase</keyword>
<keyword evidence="3" id="KW-0285">Flavoprotein</keyword>
<dbReference type="PRINTS" id="PR00368">
    <property type="entry name" value="FADPNR"/>
</dbReference>
<evidence type="ECO:0000256" key="5">
    <source>
        <dbReference type="ARBA" id="ARBA00023002"/>
    </source>
</evidence>